<dbReference type="InterPro" id="IPR051465">
    <property type="entry name" value="Cell_Envelope_Struct_Comp"/>
</dbReference>
<dbReference type="OrthoDB" id="1752945at2"/>
<feature type="domain" description="SLH" evidence="3">
    <location>
        <begin position="555"/>
        <end position="618"/>
    </location>
</feature>
<feature type="domain" description="SLH" evidence="3">
    <location>
        <begin position="682"/>
        <end position="742"/>
    </location>
</feature>
<dbReference type="Proteomes" id="UP000243406">
    <property type="component" value="Unassembled WGS sequence"/>
</dbReference>
<keyword evidence="5" id="KW-1185">Reference proteome</keyword>
<accession>A0A1T5CVW6</accession>
<name>A0A1T5CVW6_9FIRM</name>
<dbReference type="RefSeq" id="WP_159446470.1">
    <property type="nucleotide sequence ID" value="NZ_FUYN01000006.1"/>
</dbReference>
<proteinExistence type="predicted"/>
<feature type="compositionally biased region" description="Basic and acidic residues" evidence="2">
    <location>
        <begin position="519"/>
        <end position="528"/>
    </location>
</feature>
<evidence type="ECO:0000313" key="5">
    <source>
        <dbReference type="Proteomes" id="UP000243406"/>
    </source>
</evidence>
<feature type="domain" description="SLH" evidence="3">
    <location>
        <begin position="619"/>
        <end position="679"/>
    </location>
</feature>
<evidence type="ECO:0000256" key="1">
    <source>
        <dbReference type="ARBA" id="ARBA00022737"/>
    </source>
</evidence>
<gene>
    <name evidence="4" type="ORF">SAMN02745120_2398</name>
</gene>
<dbReference type="Pfam" id="PF00395">
    <property type="entry name" value="SLH"/>
    <property type="match status" value="3"/>
</dbReference>
<dbReference type="AlphaFoldDB" id="A0A1T5CVW6"/>
<protein>
    <submittedName>
        <fullName evidence="4">S-layer homology domain-containing protein</fullName>
    </submittedName>
</protein>
<feature type="compositionally biased region" description="Low complexity" evidence="2">
    <location>
        <begin position="508"/>
        <end position="518"/>
    </location>
</feature>
<dbReference type="InterPro" id="IPR001119">
    <property type="entry name" value="SLH_dom"/>
</dbReference>
<feature type="region of interest" description="Disordered" evidence="2">
    <location>
        <begin position="481"/>
        <end position="532"/>
    </location>
</feature>
<reference evidence="5" key="1">
    <citation type="submission" date="2017-02" db="EMBL/GenBank/DDBJ databases">
        <authorList>
            <person name="Varghese N."/>
            <person name="Submissions S."/>
        </authorList>
    </citation>
    <scope>NUCLEOTIDE SEQUENCE [LARGE SCALE GENOMIC DNA]</scope>
    <source>
        <strain evidence="5">ATCC 35199</strain>
    </source>
</reference>
<evidence type="ECO:0000256" key="2">
    <source>
        <dbReference type="SAM" id="MobiDB-lite"/>
    </source>
</evidence>
<sequence>MKQIARIIIFFLLITTMIVPPNTSYAIGEFTLPPRTVNYDSATSGGTLTFEFQVSPIYYDNVVYWVVTPDTVTLNAAEIQAESSGSTYPGGSIGYTTSLQKATENDISSGRSYKLHYVISNYGSLLPASQGELSFDAMSFVNETPVHNPSGTGDFSIDVSADTQGTIYAALYLLGSSPTKDDIIDSQGTALAYDYKIITTPEEKVTLDFTYSGLMLNHEYSVYIVRMDSNGNYYFSDSPSVSPLQLPKVEFTNAVYSNDTLSDLTDDYISIIFDEALTNPGNIDDYFIQVGTGQGEQFEPYNFSFIPGIDYTFKSYDPKTYTVHLGVTSTGLEKLKSLSLNSSSVMQVRANAVSTIRPRVPDNVWVDISPFDLTVINRQNKSKLITAVYDEFETLDVNDDGILLGFDSSDVTEIGSTTDYEVAIDTHSSNGFVSADSVLTASDYTVTPQNGGVRLNFTATGLTKLPTSGLSFWRVTIVNPNNLTPNVDPDGKVVTFSRNIMPSPPPNSGNGSSSGNSSNKDDKDDRKPIKAPVVEITTPQVEEEFSQQISDQNGTNSPVFTDTENHWAKSDIDFVIQRGLFSGTGDGKFSPNMPMTRGMFVTVLGKLAKVDLTRFTSSSFKDVNSDAYYLPYIQWANTSGIVNGISSEEFAPDMEISREQMAVMLLNYIKAMNIDLAKLNEENQFSDTDEMSIWAKEAVKAIQMSGILSGKPDNKFDPKGIATRAEVSSMLRRFIELIEGRN</sequence>
<evidence type="ECO:0000259" key="3">
    <source>
        <dbReference type="PROSITE" id="PS51272"/>
    </source>
</evidence>
<dbReference type="EMBL" id="FUYN01000006">
    <property type="protein sequence ID" value="SKB63572.1"/>
    <property type="molecule type" value="Genomic_DNA"/>
</dbReference>
<evidence type="ECO:0000313" key="4">
    <source>
        <dbReference type="EMBL" id="SKB63572.1"/>
    </source>
</evidence>
<dbReference type="PANTHER" id="PTHR43308">
    <property type="entry name" value="OUTER MEMBRANE PROTEIN ALPHA-RELATED"/>
    <property type="match status" value="1"/>
</dbReference>
<dbReference type="PROSITE" id="PS51272">
    <property type="entry name" value="SLH"/>
    <property type="match status" value="3"/>
</dbReference>
<organism evidence="4 5">
    <name type="scientific">Acetoanaerobium noterae</name>
    <dbReference type="NCBI Taxonomy" id="745369"/>
    <lineage>
        <taxon>Bacteria</taxon>
        <taxon>Bacillati</taxon>
        <taxon>Bacillota</taxon>
        <taxon>Clostridia</taxon>
        <taxon>Peptostreptococcales</taxon>
        <taxon>Filifactoraceae</taxon>
        <taxon>Acetoanaerobium</taxon>
    </lineage>
</organism>
<keyword evidence="1" id="KW-0677">Repeat</keyword>